<keyword evidence="6 11" id="KW-1133">Transmembrane helix</keyword>
<dbReference type="InterPro" id="IPR001623">
    <property type="entry name" value="DnaJ_domain"/>
</dbReference>
<dbReference type="SUPFAM" id="SSF46565">
    <property type="entry name" value="Chaperone J-domain"/>
    <property type="match status" value="1"/>
</dbReference>
<keyword evidence="7 11" id="KW-0472">Membrane</keyword>
<organism evidence="14">
    <name type="scientific">Entamoeba dispar (strain ATCC PRA-260 / SAW760)</name>
    <dbReference type="NCBI Taxonomy" id="370354"/>
    <lineage>
        <taxon>Eukaryota</taxon>
        <taxon>Amoebozoa</taxon>
        <taxon>Evosea</taxon>
        <taxon>Archamoebae</taxon>
        <taxon>Mastigamoebida</taxon>
        <taxon>Entamoebidae</taxon>
        <taxon>Entamoeba</taxon>
    </lineage>
</organism>
<feature type="domain" description="J" evidence="12">
    <location>
        <begin position="102"/>
        <end position="174"/>
    </location>
</feature>
<evidence type="ECO:0000256" key="2">
    <source>
        <dbReference type="ARBA" id="ARBA00022448"/>
    </source>
</evidence>
<dbReference type="InterPro" id="IPR014756">
    <property type="entry name" value="Ig_E-set"/>
</dbReference>
<feature type="transmembrane region" description="Helical" evidence="11">
    <location>
        <begin position="192"/>
        <end position="213"/>
    </location>
</feature>
<dbReference type="Gene3D" id="1.10.287.110">
    <property type="entry name" value="DnaJ domain"/>
    <property type="match status" value="1"/>
</dbReference>
<dbReference type="GO" id="GO:0008320">
    <property type="term" value="F:protein transmembrane transporter activity"/>
    <property type="evidence" value="ECO:0007669"/>
    <property type="project" value="TreeGrafter"/>
</dbReference>
<keyword evidence="2" id="KW-0813">Transport</keyword>
<dbReference type="SUPFAM" id="SSF81296">
    <property type="entry name" value="E set domains"/>
    <property type="match status" value="1"/>
</dbReference>
<dbReference type="EMBL" id="DS548079">
    <property type="protein sequence ID" value="EDR29402.1"/>
    <property type="molecule type" value="Genomic_DNA"/>
</dbReference>
<feature type="transmembrane region" description="Helical" evidence="11">
    <location>
        <begin position="64"/>
        <end position="83"/>
    </location>
</feature>
<dbReference type="GeneID" id="5879336"/>
<dbReference type="KEGG" id="edi:EDI_338710"/>
<proteinExistence type="predicted"/>
<dbReference type="eggNOG" id="KOG0721">
    <property type="taxonomic scope" value="Eukaryota"/>
</dbReference>
<evidence type="ECO:0000256" key="7">
    <source>
        <dbReference type="ARBA" id="ARBA00023136"/>
    </source>
</evidence>
<dbReference type="PANTHER" id="PTHR24075">
    <property type="entry name" value="SEC63 DOMAIN-CONTAINING"/>
    <property type="match status" value="1"/>
</dbReference>
<reference evidence="14" key="1">
    <citation type="submission" date="2007-12" db="EMBL/GenBank/DDBJ databases">
        <title>Annotation of Entamoeba dispar SAW760.</title>
        <authorList>
            <person name="Lorenzi H."/>
            <person name="Inman J."/>
            <person name="Schobel S."/>
            <person name="Amedeo P."/>
            <person name="Caler E."/>
        </authorList>
    </citation>
    <scope>NUCLEOTIDE SEQUENCE [LARGE SCALE GENOMIC DNA]</scope>
    <source>
        <strain evidence="14">ATCC PRA-260 / SAW760</strain>
    </source>
</reference>
<dbReference type="FunFam" id="1.10.287.110:FF:000100">
    <property type="entry name" value="DnaJ domain containing protein"/>
    <property type="match status" value="1"/>
</dbReference>
<evidence type="ECO:0000256" key="10">
    <source>
        <dbReference type="SAM" id="MobiDB-lite"/>
    </source>
</evidence>
<dbReference type="Gene3D" id="2.60.40.150">
    <property type="entry name" value="C2 domain"/>
    <property type="match status" value="1"/>
</dbReference>
<dbReference type="Proteomes" id="UP000008076">
    <property type="component" value="Unassembled WGS sequence"/>
</dbReference>
<dbReference type="PROSITE" id="PS50076">
    <property type="entry name" value="DNAJ_2"/>
    <property type="match status" value="1"/>
</dbReference>
<keyword evidence="14" id="KW-1185">Reference proteome</keyword>
<evidence type="ECO:0000313" key="14">
    <source>
        <dbReference type="Proteomes" id="UP000008076"/>
    </source>
</evidence>
<evidence type="ECO:0000256" key="1">
    <source>
        <dbReference type="ARBA" id="ARBA00004477"/>
    </source>
</evidence>
<dbReference type="SUPFAM" id="SSF158702">
    <property type="entry name" value="Sec63 N-terminal domain-like"/>
    <property type="match status" value="1"/>
</dbReference>
<dbReference type="Pfam" id="PF02889">
    <property type="entry name" value="Sec63"/>
    <property type="match status" value="1"/>
</dbReference>
<keyword evidence="8" id="KW-0143">Chaperone</keyword>
<dbReference type="PANTHER" id="PTHR24075:SF0">
    <property type="entry name" value="TRANSLOCATION PROTEIN SEC63 HOMOLOG"/>
    <property type="match status" value="1"/>
</dbReference>
<dbReference type="Gene3D" id="1.10.3380.10">
    <property type="entry name" value="Sec63 N-terminal domain-like domain"/>
    <property type="match status" value="1"/>
</dbReference>
<evidence type="ECO:0000256" key="4">
    <source>
        <dbReference type="ARBA" id="ARBA00022824"/>
    </source>
</evidence>
<dbReference type="OrthoDB" id="1734229at2759"/>
<dbReference type="InterPro" id="IPR004179">
    <property type="entry name" value="Sec63-dom"/>
</dbReference>
<dbReference type="SMART" id="SM00271">
    <property type="entry name" value="DnaJ"/>
    <property type="match status" value="1"/>
</dbReference>
<feature type="region of interest" description="Disordered" evidence="10">
    <location>
        <begin position="691"/>
        <end position="722"/>
    </location>
</feature>
<name>B0E7T0_ENTDS</name>
<keyword evidence="3 11" id="KW-0812">Transmembrane</keyword>
<dbReference type="AlphaFoldDB" id="B0E7T0"/>
<accession>B0E7T0</accession>
<dbReference type="RefSeq" id="XP_001734427.1">
    <property type="nucleotide sequence ID" value="XM_001734375.1"/>
</dbReference>
<protein>
    <recommendedName>
        <fullName evidence="12">J domain-containing protein</fullName>
    </recommendedName>
</protein>
<comment type="subcellular location">
    <subcellularLocation>
        <location evidence="1">Endoplasmic reticulum membrane</location>
        <topology evidence="1">Multi-pass membrane protein</topology>
    </subcellularLocation>
</comment>
<feature type="coiled-coil region" evidence="9">
    <location>
        <begin position="421"/>
        <end position="485"/>
    </location>
</feature>
<evidence type="ECO:0000256" key="9">
    <source>
        <dbReference type="SAM" id="Coils"/>
    </source>
</evidence>
<dbReference type="GO" id="GO:0031207">
    <property type="term" value="C:Sec62/Sec63 complex"/>
    <property type="evidence" value="ECO:0007669"/>
    <property type="project" value="TreeGrafter"/>
</dbReference>
<evidence type="ECO:0000256" key="3">
    <source>
        <dbReference type="ARBA" id="ARBA00022692"/>
    </source>
</evidence>
<evidence type="ECO:0000256" key="8">
    <source>
        <dbReference type="ARBA" id="ARBA00023186"/>
    </source>
</evidence>
<dbReference type="Pfam" id="PF00226">
    <property type="entry name" value="DnaJ"/>
    <property type="match status" value="1"/>
</dbReference>
<dbReference type="GO" id="GO:0006614">
    <property type="term" value="P:SRP-dependent cotranslational protein targeting to membrane"/>
    <property type="evidence" value="ECO:0007669"/>
    <property type="project" value="TreeGrafter"/>
</dbReference>
<evidence type="ECO:0000256" key="5">
    <source>
        <dbReference type="ARBA" id="ARBA00022927"/>
    </source>
</evidence>
<keyword evidence="5" id="KW-0653">Protein transport</keyword>
<evidence type="ECO:0000256" key="11">
    <source>
        <dbReference type="SAM" id="Phobius"/>
    </source>
</evidence>
<feature type="transmembrane region" description="Helical" evidence="11">
    <location>
        <begin position="12"/>
        <end position="33"/>
    </location>
</feature>
<gene>
    <name evidence="13" type="ORF">EDI_338710</name>
</gene>
<keyword evidence="4" id="KW-0256">Endoplasmic reticulum</keyword>
<dbReference type="SMART" id="SM00973">
    <property type="entry name" value="Sec63"/>
    <property type="match status" value="1"/>
</dbReference>
<feature type="compositionally biased region" description="Acidic residues" evidence="10">
    <location>
        <begin position="703"/>
        <end position="722"/>
    </location>
</feature>
<dbReference type="GO" id="GO:0003723">
    <property type="term" value="F:RNA binding"/>
    <property type="evidence" value="ECO:0007669"/>
    <property type="project" value="TreeGrafter"/>
</dbReference>
<dbReference type="InterPro" id="IPR035892">
    <property type="entry name" value="C2_domain_sf"/>
</dbReference>
<feature type="compositionally biased region" description="Polar residues" evidence="10">
    <location>
        <begin position="693"/>
        <end position="702"/>
    </location>
</feature>
<dbReference type="CDD" id="cd06257">
    <property type="entry name" value="DnaJ"/>
    <property type="match status" value="1"/>
</dbReference>
<evidence type="ECO:0000313" key="13">
    <source>
        <dbReference type="EMBL" id="EDR29402.1"/>
    </source>
</evidence>
<dbReference type="PRINTS" id="PR00625">
    <property type="entry name" value="JDOMAIN"/>
</dbReference>
<dbReference type="GO" id="GO:0006620">
    <property type="term" value="P:post-translational protein targeting to endoplasmic reticulum membrane"/>
    <property type="evidence" value="ECO:0007669"/>
    <property type="project" value="TreeGrafter"/>
</dbReference>
<evidence type="ECO:0000256" key="6">
    <source>
        <dbReference type="ARBA" id="ARBA00022989"/>
    </source>
</evidence>
<sequence length="722" mass="84516">MVEEKLQFDDQMFLIFITGFIGIIIIIWILYFIRKQRSIPTTFPCQCSKCQEKRKRMITKNQRINLSTIFQFIIIGILTFIFIRNIIKINSSKIIISQPIFDPYIILGISSSSTDKEIRSAYRKLSLKYHPDKNKEEGAEEMFIQITKAYETLTDPSKLKVWKETGREEGDKLETKGIGLPIFLTLEKNRKFILGFYITIIVIIFPVSVWLMIRKYNKKDNNNLTMETNAIFIQLINSNLNFPSMIEVLSLANEVREVVIIRPNDKNFLPVIQKKIKEEFIKKPTYNVPEAVKAQILIGAHLSRLHEELPNYLRDDLDSILEVIPTVLHGMVSVMMGKKNLNGVWQCIRLNAMITQACGENDDFLQIPDFNEGGKVFGKNMTFERITKMTPEERMNLINEKIDCIEIEKQHKVIEPKKQRSEVKKRNIESMKEKVKRALDEKAIKEGKKPKFNTKDINEHKSKEIKEINEKLENNIEENIKLNDNQLINERRKQIINFFNYYPTNITFIVRAMSITGTRKVISGIPILVTINGYRYPRNENGEIIPQWKSKLDDILNREKEELPEEPDDAEELLKSTKEDFDKEENEIDPEIPDVEIVHEPPKDVYVHNPYCPNTRLERWWFIITDVRNQVVLNATHGYIPISELPFITKIYLPSPKEEGTYAVLLHIICDSYLHCEWAYPIKFTVIPRPVRKNNNPQQTNQNEEEEEMSEEEGVEEEESDN</sequence>
<dbReference type="VEuPathDB" id="AmoebaDB:EDI_338710"/>
<dbReference type="OMA" id="TIENCMH"/>
<keyword evidence="9" id="KW-0175">Coiled coil</keyword>
<evidence type="ECO:0000259" key="12">
    <source>
        <dbReference type="PROSITE" id="PS50076"/>
    </source>
</evidence>
<dbReference type="InterPro" id="IPR036869">
    <property type="entry name" value="J_dom_sf"/>
</dbReference>